<name>A0A2I1E2D5_9GLOM</name>
<dbReference type="VEuPathDB" id="FungiDB:RhiirA1_448716"/>
<accession>A0A2I1E2D5</accession>
<dbReference type="Proteomes" id="UP000232722">
    <property type="component" value="Unassembled WGS sequence"/>
</dbReference>
<evidence type="ECO:0000313" key="3">
    <source>
        <dbReference type="Proteomes" id="UP000232722"/>
    </source>
</evidence>
<protein>
    <submittedName>
        <fullName evidence="1">Uncharacterized protein</fullName>
    </submittedName>
</protein>
<sequence length="126" mass="14860">MGIMNPFITYCNSLPKKPRAILDKNKVLILRSNEKFLTWEIPLVENLEPQQRKMNAFQLFRLHYFKTLFSNSKHRSIKASKLNKINAEINEAWNDSEIIRKNYTQITLDVASEAFTNQLFRGSSFY</sequence>
<dbReference type="VEuPathDB" id="FungiDB:FUN_013195"/>
<evidence type="ECO:0000313" key="1">
    <source>
        <dbReference type="EMBL" id="CAB5372681.1"/>
    </source>
</evidence>
<dbReference type="Proteomes" id="UP000684084">
    <property type="component" value="Unassembled WGS sequence"/>
</dbReference>
<dbReference type="EMBL" id="LLXJ01000109">
    <property type="protein sequence ID" value="PKC14961.1"/>
    <property type="molecule type" value="Genomic_DNA"/>
</dbReference>
<dbReference type="OrthoDB" id="2309543at2759"/>
<reference evidence="1" key="3">
    <citation type="submission" date="2020-05" db="EMBL/GenBank/DDBJ databases">
        <authorList>
            <person name="Rincon C."/>
            <person name="Sanders R I."/>
            <person name="Robbins C."/>
            <person name="Chaturvedi A."/>
        </authorList>
    </citation>
    <scope>NUCLEOTIDE SEQUENCE</scope>
    <source>
        <strain evidence="1">CHB12</strain>
    </source>
</reference>
<dbReference type="AlphaFoldDB" id="A0A2I1E2D5"/>
<organism evidence="1 4">
    <name type="scientific">Rhizophagus irregularis</name>
    <dbReference type="NCBI Taxonomy" id="588596"/>
    <lineage>
        <taxon>Eukaryota</taxon>
        <taxon>Fungi</taxon>
        <taxon>Fungi incertae sedis</taxon>
        <taxon>Mucoromycota</taxon>
        <taxon>Glomeromycotina</taxon>
        <taxon>Glomeromycetes</taxon>
        <taxon>Glomerales</taxon>
        <taxon>Glomeraceae</taxon>
        <taxon>Rhizophagus</taxon>
    </lineage>
</organism>
<dbReference type="EMBL" id="CAGKOT010000031">
    <property type="protein sequence ID" value="CAB5372681.1"/>
    <property type="molecule type" value="Genomic_DNA"/>
</dbReference>
<evidence type="ECO:0000313" key="2">
    <source>
        <dbReference type="EMBL" id="PKC14961.1"/>
    </source>
</evidence>
<evidence type="ECO:0000313" key="4">
    <source>
        <dbReference type="Proteomes" id="UP000684084"/>
    </source>
</evidence>
<reference evidence="2 3" key="1">
    <citation type="submission" date="2016-04" db="EMBL/GenBank/DDBJ databases">
        <title>Genome analyses suggest a sexual origin of heterokaryosis in a supposedly ancient asexual fungus.</title>
        <authorList>
            <person name="Ropars J."/>
            <person name="Sedzielewska K."/>
            <person name="Noel J."/>
            <person name="Charron P."/>
            <person name="Farinelli L."/>
            <person name="Marton T."/>
            <person name="Kruger M."/>
            <person name="Pelin A."/>
            <person name="Brachmann A."/>
            <person name="Corradi N."/>
        </authorList>
    </citation>
    <scope>NUCLEOTIDE SEQUENCE [LARGE SCALE GENOMIC DNA]</scope>
    <source>
        <strain evidence="2 3">A5</strain>
    </source>
</reference>
<gene>
    <name evidence="1" type="ORF">CHRIB12_LOCUS13665</name>
    <name evidence="2" type="ORF">RhiirA5_371059</name>
</gene>
<dbReference type="VEuPathDB" id="FungiDB:RhiirFUN_020281"/>
<comment type="caution">
    <text evidence="1">The sequence shown here is derived from an EMBL/GenBank/DDBJ whole genome shotgun (WGS) entry which is preliminary data.</text>
</comment>
<proteinExistence type="predicted"/>
<reference evidence="2 3" key="2">
    <citation type="submission" date="2017-09" db="EMBL/GenBank/DDBJ databases">
        <title>Extensive intraspecific genome diversity in a model arbuscular mycorrhizal fungus.</title>
        <authorList>
            <person name="Chen E.C."/>
            <person name="Morin E."/>
            <person name="Beaudet D."/>
            <person name="Noel J."/>
            <person name="Ndikumana S."/>
            <person name="Charron P."/>
            <person name="St-Onge C."/>
            <person name="Giorgi J."/>
            <person name="Grigoriev I.V."/>
            <person name="Roux C."/>
            <person name="Martin F.M."/>
            <person name="Corradi N."/>
        </authorList>
    </citation>
    <scope>NUCLEOTIDE SEQUENCE [LARGE SCALE GENOMIC DNA]</scope>
    <source>
        <strain evidence="2 3">A5</strain>
    </source>
</reference>